<organism evidence="2 3">
    <name type="scientific">Amycolatopsis arida</name>
    <dbReference type="NCBI Taxonomy" id="587909"/>
    <lineage>
        <taxon>Bacteria</taxon>
        <taxon>Bacillati</taxon>
        <taxon>Actinomycetota</taxon>
        <taxon>Actinomycetes</taxon>
        <taxon>Pseudonocardiales</taxon>
        <taxon>Pseudonocardiaceae</taxon>
        <taxon>Amycolatopsis</taxon>
    </lineage>
</organism>
<dbReference type="AlphaFoldDB" id="A0A1I5UTU5"/>
<evidence type="ECO:0000313" key="3">
    <source>
        <dbReference type="Proteomes" id="UP000198727"/>
    </source>
</evidence>
<evidence type="ECO:0000256" key="1">
    <source>
        <dbReference type="SAM" id="SignalP"/>
    </source>
</evidence>
<name>A0A1I5UTU5_9PSEU</name>
<dbReference type="OrthoDB" id="3698982at2"/>
<gene>
    <name evidence="2" type="ORF">SAMN05421810_104112</name>
</gene>
<dbReference type="Proteomes" id="UP000198727">
    <property type="component" value="Unassembled WGS sequence"/>
</dbReference>
<keyword evidence="1" id="KW-0732">Signal</keyword>
<proteinExistence type="predicted"/>
<sequence>MIRSTVYKPVAVLLATSVLLVGGAQLASAGTLPPSATTASDVDELAVDRALGSVVTVENVDGLLAAARANGDTETVHALDGVRAELVTVLSEKSELGGSSVANQDIIDTIKRIAKFAQPIVVAALRIGGPLAAQILDTIGNALRFIPGLGGVISSGVLKTVALGVREGAEALAALIESIKIEGLSQAEARDALAGQLRQLTDAPADQVAAAATVLAVVATA</sequence>
<feature type="chain" id="PRO_5011745343" evidence="1">
    <location>
        <begin position="30"/>
        <end position="221"/>
    </location>
</feature>
<dbReference type="EMBL" id="FOWW01000004">
    <property type="protein sequence ID" value="SFP98695.1"/>
    <property type="molecule type" value="Genomic_DNA"/>
</dbReference>
<feature type="signal peptide" evidence="1">
    <location>
        <begin position="1"/>
        <end position="29"/>
    </location>
</feature>
<evidence type="ECO:0000313" key="2">
    <source>
        <dbReference type="EMBL" id="SFP98695.1"/>
    </source>
</evidence>
<dbReference type="RefSeq" id="WP_134046217.1">
    <property type="nucleotide sequence ID" value="NZ_FOWW01000004.1"/>
</dbReference>
<reference evidence="3" key="1">
    <citation type="submission" date="2016-10" db="EMBL/GenBank/DDBJ databases">
        <authorList>
            <person name="Varghese N."/>
            <person name="Submissions S."/>
        </authorList>
    </citation>
    <scope>NUCLEOTIDE SEQUENCE [LARGE SCALE GENOMIC DNA]</scope>
    <source>
        <strain evidence="3">CGMCC 4.5579</strain>
    </source>
</reference>
<accession>A0A1I5UTU5</accession>
<protein>
    <submittedName>
        <fullName evidence="2">Uncharacterized protein</fullName>
    </submittedName>
</protein>
<keyword evidence="3" id="KW-1185">Reference proteome</keyword>